<organism evidence="1 2">
    <name type="scientific">Thermus arciformis</name>
    <dbReference type="NCBI Taxonomy" id="482827"/>
    <lineage>
        <taxon>Bacteria</taxon>
        <taxon>Thermotogati</taxon>
        <taxon>Deinococcota</taxon>
        <taxon>Deinococci</taxon>
        <taxon>Thermales</taxon>
        <taxon>Thermaceae</taxon>
        <taxon>Thermus</taxon>
    </lineage>
</organism>
<reference evidence="2" key="1">
    <citation type="submission" date="2016-10" db="EMBL/GenBank/DDBJ databases">
        <authorList>
            <person name="Varghese N."/>
            <person name="Submissions S."/>
        </authorList>
    </citation>
    <scope>NUCLEOTIDE SEQUENCE [LARGE SCALE GENOMIC DNA]</scope>
    <source>
        <strain evidence="2">CGMCC 1.6992</strain>
    </source>
</reference>
<evidence type="ECO:0000313" key="1">
    <source>
        <dbReference type="EMBL" id="SDE88474.1"/>
    </source>
</evidence>
<dbReference type="AlphaFoldDB" id="A0A1G7GK41"/>
<sequence length="193" mass="21382">MVTTPPSPSLSRVPIRFGAHYAAVVMVEGQVFVKESQAPNGQVYTFYRLRLPDGSFLRLPRAHRGRPMAELVGARIRGTFWPRTNGQGLLEKSLRLGRIGVPRGDGKGHPLMAAQGRVAFVDREEGRFGLEVRPNPKGRLKEPFTLVLWAPLSLLEALPPVGSGVYVEGEARLKTRRLVAKKVEPARLWDDPS</sequence>
<name>A0A1G7GK41_9DEIN</name>
<dbReference type="OrthoDB" id="31485at2"/>
<gene>
    <name evidence="1" type="ORF">SAMN04488243_11458</name>
</gene>
<protein>
    <submittedName>
        <fullName evidence="1">Uncharacterized protein</fullName>
    </submittedName>
</protein>
<dbReference type="EMBL" id="FNBC01000014">
    <property type="protein sequence ID" value="SDE88474.1"/>
    <property type="molecule type" value="Genomic_DNA"/>
</dbReference>
<proteinExistence type="predicted"/>
<evidence type="ECO:0000313" key="2">
    <source>
        <dbReference type="Proteomes" id="UP000199446"/>
    </source>
</evidence>
<accession>A0A1G7GK41</accession>
<dbReference type="STRING" id="482827.SAMN04488243_11458"/>
<keyword evidence="2" id="KW-1185">Reference proteome</keyword>
<dbReference type="RefSeq" id="WP_093007042.1">
    <property type="nucleotide sequence ID" value="NZ_FNBC01000014.1"/>
</dbReference>
<dbReference type="Proteomes" id="UP000199446">
    <property type="component" value="Unassembled WGS sequence"/>
</dbReference>